<dbReference type="InterPro" id="IPR036890">
    <property type="entry name" value="HATPase_C_sf"/>
</dbReference>
<dbReference type="SUPFAM" id="SSF55874">
    <property type="entry name" value="ATPase domain of HSP90 chaperone/DNA topoisomerase II/histidine kinase"/>
    <property type="match status" value="1"/>
</dbReference>
<dbReference type="InterPro" id="IPR050482">
    <property type="entry name" value="Sensor_HK_TwoCompSys"/>
</dbReference>
<keyword evidence="4" id="KW-1133">Transmembrane helix</keyword>
<dbReference type="Proteomes" id="UP001254759">
    <property type="component" value="Unassembled WGS sequence"/>
</dbReference>
<dbReference type="PANTHER" id="PTHR24421">
    <property type="entry name" value="NITRATE/NITRITE SENSOR PROTEIN NARX-RELATED"/>
    <property type="match status" value="1"/>
</dbReference>
<dbReference type="CDD" id="cd16917">
    <property type="entry name" value="HATPase_UhpB-NarQ-NarX-like"/>
    <property type="match status" value="1"/>
</dbReference>
<protein>
    <submittedName>
        <fullName evidence="6">Ligand-binding sensor domain-containing protein/signal transduction histidine kinase</fullName>
    </submittedName>
</protein>
<keyword evidence="4" id="KW-0812">Transmembrane</keyword>
<dbReference type="Gene3D" id="2.60.40.10">
    <property type="entry name" value="Immunoglobulins"/>
    <property type="match status" value="1"/>
</dbReference>
<keyword evidence="7" id="KW-1185">Reference proteome</keyword>
<dbReference type="RefSeq" id="WP_310092036.1">
    <property type="nucleotide sequence ID" value="NZ_JAVDTT010000002.1"/>
</dbReference>
<sequence>MGLAALAASYFSVVADARALTHAHIAAESHPITVIEGDDIAFSRVENSQEFSASRVGQIAQDDIGFMWFGTQYGLYRFDGYSHVVFAADPNNRNQLSGVFVYAIYNDKSGRLWISTEKGVDIFDPRTGTFSRISYAGKSSPTAQSFYQDRSGTMWLSTTAGLYGIDSDGRALAHFQADPEDSGSLASNDLKFAKEDHSGTFWITSSAGLEAIDRSSGRVLTRIPLREPREINFIEDRSGILWIYHAGGSGLSTFDRTTNTLTNYRFVDSTGAPMPRFGIFTALEDRGGGLWFGTGGAGLLHLDVDRQRFIRYRHSPSDPQSLGGDDIVTLFQDREDNIWVALHGEQLNLFPARKPLFEKLPPRPTSLRIRSEKMVNSILEIEGQSLWISYMGMLLGVDQQSGERQDLHQRLGLQADVISMAQNARGRIWLGTTGTGIVLVEPSGRVVRFQHDPADQNSLADDVVNDILVDRSQNVWFATWGGLSRFDDKSGRFENYKPPKIDPKYLALAEDSSGNIWLGTNQYGLQRFNPVTKEFVTFPSIGAPGSVSNGRVNAVHVDRRGVVWAGTQNGLDALDPATGHIRNYRVHDGLPGNAVSCILEDAQEGIWFGTNKGIARLDAATGKIQSYSQIDGLPGQDFTGWGACYQSRAHKMYFAGFSGATAFYPDRIRMQGHVPPVEFTDLTIAGRRFPDGPPQSQPQVLPVLARLSLPYSQNTFTAGFAALSYTNPTAIGYRFRLVGLGEEWHVVDSSRRVASYNSLPPGDYRLEVQAAASGGQWSETTALELTIHEPWWQTIWFRTLMALFVLGSVLLIYQLRVRQVLQRFEIRLDERVTERTRIARELHDSLLQGFHGLMFRLQAVRNLLPARPQEAAIALDEALSRGDETVERARDAVTDLRTFGASESDLEAALRAMARDMPMLSLDGAPEFRIVIEGTPRRLIPLVRDDVLQVGREAFRNAVQHARAKLVQVEVQWGAERFSIRVRDDGVGLEPQLIAHGRDGHWGIQGMRERTRQLGGSLEIRSDGNGTLVELKITASRAYVGSD</sequence>
<evidence type="ECO:0000313" key="6">
    <source>
        <dbReference type="EMBL" id="MDR6841354.1"/>
    </source>
</evidence>
<dbReference type="Gene3D" id="2.130.10.10">
    <property type="entry name" value="YVTN repeat-like/Quinoprotein amine dehydrogenase"/>
    <property type="match status" value="4"/>
</dbReference>
<feature type="transmembrane region" description="Helical" evidence="4">
    <location>
        <begin position="795"/>
        <end position="813"/>
    </location>
</feature>
<dbReference type="Gene3D" id="3.30.565.10">
    <property type="entry name" value="Histidine kinase-like ATPase, C-terminal domain"/>
    <property type="match status" value="1"/>
</dbReference>
<evidence type="ECO:0000256" key="2">
    <source>
        <dbReference type="ARBA" id="ARBA00022777"/>
    </source>
</evidence>
<comment type="caution">
    <text evidence="6">The sequence shown here is derived from an EMBL/GenBank/DDBJ whole genome shotgun (WGS) entry which is preliminary data.</text>
</comment>
<keyword evidence="2 6" id="KW-0418">Kinase</keyword>
<dbReference type="Pfam" id="PF07494">
    <property type="entry name" value="Reg_prop"/>
    <property type="match status" value="3"/>
</dbReference>
<dbReference type="InterPro" id="IPR011123">
    <property type="entry name" value="Y_Y_Y"/>
</dbReference>
<accession>A0ABU1RTA6</accession>
<evidence type="ECO:0000256" key="1">
    <source>
        <dbReference type="ARBA" id="ARBA00022679"/>
    </source>
</evidence>
<evidence type="ECO:0000256" key="4">
    <source>
        <dbReference type="SAM" id="Phobius"/>
    </source>
</evidence>
<dbReference type="Gene3D" id="1.20.5.1930">
    <property type="match status" value="1"/>
</dbReference>
<organism evidence="6 7">
    <name type="scientific">Pseudoxanthomonas sacheonensis</name>
    <dbReference type="NCBI Taxonomy" id="443615"/>
    <lineage>
        <taxon>Bacteria</taxon>
        <taxon>Pseudomonadati</taxon>
        <taxon>Pseudomonadota</taxon>
        <taxon>Gammaproteobacteria</taxon>
        <taxon>Lysobacterales</taxon>
        <taxon>Lysobacteraceae</taxon>
        <taxon>Pseudoxanthomonas</taxon>
    </lineage>
</organism>
<feature type="domain" description="Histidine kinase/HSP90-like ATPase" evidence="5">
    <location>
        <begin position="942"/>
        <end position="1037"/>
    </location>
</feature>
<name>A0ABU1RTA6_9GAMM</name>
<keyword evidence="1" id="KW-0808">Transferase</keyword>
<keyword evidence="4" id="KW-0472">Membrane</keyword>
<evidence type="ECO:0000256" key="3">
    <source>
        <dbReference type="ARBA" id="ARBA00023012"/>
    </source>
</evidence>
<dbReference type="InterPro" id="IPR015943">
    <property type="entry name" value="WD40/YVTN_repeat-like_dom_sf"/>
</dbReference>
<keyword evidence="3" id="KW-0902">Two-component regulatory system</keyword>
<reference evidence="6 7" key="1">
    <citation type="submission" date="2023-07" db="EMBL/GenBank/DDBJ databases">
        <title>Sorghum-associated microbial communities from plants grown in Nebraska, USA.</title>
        <authorList>
            <person name="Schachtman D."/>
        </authorList>
    </citation>
    <scope>NUCLEOTIDE SEQUENCE [LARGE SCALE GENOMIC DNA]</scope>
    <source>
        <strain evidence="6 7">BE107</strain>
    </source>
</reference>
<dbReference type="InterPro" id="IPR003594">
    <property type="entry name" value="HATPase_dom"/>
</dbReference>
<evidence type="ECO:0000259" key="5">
    <source>
        <dbReference type="SMART" id="SM00387"/>
    </source>
</evidence>
<proteinExistence type="predicted"/>
<dbReference type="EMBL" id="JAVDTT010000002">
    <property type="protein sequence ID" value="MDR6841354.1"/>
    <property type="molecule type" value="Genomic_DNA"/>
</dbReference>
<evidence type="ECO:0000313" key="7">
    <source>
        <dbReference type="Proteomes" id="UP001254759"/>
    </source>
</evidence>
<dbReference type="SUPFAM" id="SSF63829">
    <property type="entry name" value="Calcium-dependent phosphotriesterase"/>
    <property type="match status" value="2"/>
</dbReference>
<dbReference type="InterPro" id="IPR013783">
    <property type="entry name" value="Ig-like_fold"/>
</dbReference>
<dbReference type="InterPro" id="IPR011712">
    <property type="entry name" value="Sig_transdc_His_kin_sub3_dim/P"/>
</dbReference>
<dbReference type="Pfam" id="PF02518">
    <property type="entry name" value="HATPase_c"/>
    <property type="match status" value="1"/>
</dbReference>
<dbReference type="PANTHER" id="PTHR24421:SF62">
    <property type="entry name" value="SENSORY TRANSDUCTION HISTIDINE KINASE"/>
    <property type="match status" value="1"/>
</dbReference>
<dbReference type="InterPro" id="IPR011110">
    <property type="entry name" value="Reg_prop"/>
</dbReference>
<gene>
    <name evidence="6" type="ORF">J2W94_001639</name>
</gene>
<dbReference type="Pfam" id="PF07730">
    <property type="entry name" value="HisKA_3"/>
    <property type="match status" value="1"/>
</dbReference>
<dbReference type="Pfam" id="PF07495">
    <property type="entry name" value="Y_Y_Y"/>
    <property type="match status" value="1"/>
</dbReference>
<dbReference type="GO" id="GO:0016301">
    <property type="term" value="F:kinase activity"/>
    <property type="evidence" value="ECO:0007669"/>
    <property type="project" value="UniProtKB-KW"/>
</dbReference>
<dbReference type="SMART" id="SM00387">
    <property type="entry name" value="HATPase_c"/>
    <property type="match status" value="1"/>
</dbReference>